<evidence type="ECO:0000313" key="3">
    <source>
        <dbReference type="EMBL" id="AZZ38773.1"/>
    </source>
</evidence>
<reference evidence="4" key="1">
    <citation type="submission" date="2017-12" db="EMBL/GenBank/DDBJ databases">
        <title>Whole genome sequencing of Acidipropionibacterium jensenii strains JS279 and JS280.</title>
        <authorList>
            <person name="Deptula P."/>
            <person name="Laine P."/>
            <person name="Smolander O.-P."/>
            <person name="Paulin L."/>
            <person name="Auvinen P."/>
            <person name="Varmanen P."/>
        </authorList>
    </citation>
    <scope>NUCLEOTIDE SEQUENCE [LARGE SCALE GENOMIC DNA]</scope>
    <source>
        <strain evidence="4">JS280</strain>
    </source>
</reference>
<dbReference type="EMBL" id="CP025570">
    <property type="protein sequence ID" value="AZZ38773.1"/>
    <property type="molecule type" value="Genomic_DNA"/>
</dbReference>
<dbReference type="RefSeq" id="WP_097798345.1">
    <property type="nucleotide sequence ID" value="NZ_CP025570.1"/>
</dbReference>
<dbReference type="Proteomes" id="UP000285875">
    <property type="component" value="Chromosome"/>
</dbReference>
<keyword evidence="2" id="KW-0472">Membrane</keyword>
<dbReference type="AlphaFoldDB" id="A0A3T0RX09"/>
<feature type="compositionally biased region" description="Basic and acidic residues" evidence="1">
    <location>
        <begin position="24"/>
        <end position="35"/>
    </location>
</feature>
<keyword evidence="2" id="KW-1133">Transmembrane helix</keyword>
<keyword evidence="2" id="KW-0812">Transmembrane</keyword>
<feature type="compositionally biased region" description="Basic and acidic residues" evidence="1">
    <location>
        <begin position="49"/>
        <end position="72"/>
    </location>
</feature>
<feature type="transmembrane region" description="Helical" evidence="2">
    <location>
        <begin position="118"/>
        <end position="139"/>
    </location>
</feature>
<evidence type="ECO:0000256" key="1">
    <source>
        <dbReference type="SAM" id="MobiDB-lite"/>
    </source>
</evidence>
<dbReference type="KEGG" id="aji:C0Z10_02320"/>
<proteinExistence type="predicted"/>
<feature type="region of interest" description="Disordered" evidence="1">
    <location>
        <begin position="1"/>
        <end position="100"/>
    </location>
</feature>
<gene>
    <name evidence="3" type="ORF">C0Z10_02320</name>
</gene>
<evidence type="ECO:0000256" key="2">
    <source>
        <dbReference type="SAM" id="Phobius"/>
    </source>
</evidence>
<protein>
    <submittedName>
        <fullName evidence="3">Uncharacterized protein</fullName>
    </submittedName>
</protein>
<accession>A0A3T0RX09</accession>
<organism evidence="3 4">
    <name type="scientific">Acidipropionibacterium jensenii</name>
    <dbReference type="NCBI Taxonomy" id="1749"/>
    <lineage>
        <taxon>Bacteria</taxon>
        <taxon>Bacillati</taxon>
        <taxon>Actinomycetota</taxon>
        <taxon>Actinomycetes</taxon>
        <taxon>Propionibacteriales</taxon>
        <taxon>Propionibacteriaceae</taxon>
        <taxon>Acidipropionibacterium</taxon>
    </lineage>
</organism>
<name>A0A3T0RX09_9ACTN</name>
<sequence>MVSDLPDNWFRPARSQEDGDAGESDPRDPGERSGDEGAVETTGSGAGEPGEKARSEKGRSDMGRSEESRGDDTLDPTTGGLLRLGDPDGEGPSVMVGHTAGYHRTSGHGFDGPHGIRWSWVLLAAVICMVIGLVVGILIPGHDSQDQPLPRICAATGFQSVG</sequence>
<evidence type="ECO:0000313" key="4">
    <source>
        <dbReference type="Proteomes" id="UP000285875"/>
    </source>
</evidence>